<feature type="binding site" evidence="9">
    <location>
        <position position="113"/>
    </location>
    <ligand>
        <name>L-histidine</name>
        <dbReference type="ChEBI" id="CHEBI:57595"/>
    </ligand>
</feature>
<dbReference type="InterPro" id="IPR006195">
    <property type="entry name" value="aa-tRNA-synth_II"/>
</dbReference>
<protein>
    <recommendedName>
        <fullName evidence="8">Histidine--tRNA ligase</fullName>
        <ecNumber evidence="8">6.1.1.21</ecNumber>
    </recommendedName>
    <alternativeName>
        <fullName evidence="8">Histidyl-tRNA synthetase</fullName>
        <shortName evidence="8">HisRS</shortName>
    </alternativeName>
</protein>
<dbReference type="EC" id="6.1.1.21" evidence="8"/>
<dbReference type="EMBL" id="PDKK01000002">
    <property type="protein sequence ID" value="RXK07673.1"/>
    <property type="molecule type" value="Genomic_DNA"/>
</dbReference>
<dbReference type="CDD" id="cd00773">
    <property type="entry name" value="HisRS-like_core"/>
    <property type="match status" value="1"/>
</dbReference>
<feature type="binding site" evidence="9">
    <location>
        <begin position="82"/>
        <end position="84"/>
    </location>
    <ligand>
        <name>L-histidine</name>
        <dbReference type="ChEBI" id="CHEBI:57595"/>
    </ligand>
</feature>
<gene>
    <name evidence="8" type="primary">hisS</name>
    <name evidence="11" type="ORF">CRV07_04215</name>
</gene>
<keyword evidence="3 8" id="KW-0436">Ligase</keyword>
<organism evidence="11 12">
    <name type="scientific">Halarcobacter ebronensis</name>
    <dbReference type="NCBI Taxonomy" id="1462615"/>
    <lineage>
        <taxon>Bacteria</taxon>
        <taxon>Pseudomonadati</taxon>
        <taxon>Campylobacterota</taxon>
        <taxon>Epsilonproteobacteria</taxon>
        <taxon>Campylobacterales</taxon>
        <taxon>Arcobacteraceae</taxon>
        <taxon>Halarcobacter</taxon>
    </lineage>
</organism>
<keyword evidence="8" id="KW-0963">Cytoplasm</keyword>
<evidence type="ECO:0000256" key="9">
    <source>
        <dbReference type="PIRSR" id="PIRSR001549-1"/>
    </source>
</evidence>
<feature type="binding site" evidence="9">
    <location>
        <position position="127"/>
    </location>
    <ligand>
        <name>L-histidine</name>
        <dbReference type="ChEBI" id="CHEBI:57595"/>
    </ligand>
</feature>
<dbReference type="GO" id="GO:0006427">
    <property type="term" value="P:histidyl-tRNA aminoacylation"/>
    <property type="evidence" value="ECO:0007669"/>
    <property type="project" value="UniProtKB-UniRule"/>
</dbReference>
<evidence type="ECO:0000256" key="6">
    <source>
        <dbReference type="ARBA" id="ARBA00023146"/>
    </source>
</evidence>
<sequence>MANIQSLRGMNDILGNDSELFTYFIENASKIAKNYGFTYIETPILEETALFKRSVGESSDIVNKEMYQFIDKGENDVCLRPEGTAGVVRSFVQNKFDRAGGTYRWYYYGPMFRYERPQKGRLREFHQFGCEVFGIDSVYEDANVIMMLKDILDFFKIGFKLQLNSLGCPKCMPVYRDTLVKYLTNIKEELCEDCNRRIETNPIRVLDCKNEKCQQLLYNAPKITYNLCEDCNRDFEKLKEILDFNGVEYEINTNLVRGLDYYSKTAFEFTSNEIGAQSAIAGGGRYDRLVEFLGGRSTPGIGFAIGIERLLELVKMNQEQKDVIYLGALCDDALNILTKIATTKRKEYKTFIEYTPRGFGKHFSIAEKNGANIVALIGENEIKDSTIFIKNLTTKEEKTIKIEDF</sequence>
<evidence type="ECO:0000256" key="2">
    <source>
        <dbReference type="ARBA" id="ARBA00011738"/>
    </source>
</evidence>
<feature type="binding site" evidence="9">
    <location>
        <position position="131"/>
    </location>
    <ligand>
        <name>L-histidine</name>
        <dbReference type="ChEBI" id="CHEBI:57595"/>
    </ligand>
</feature>
<comment type="catalytic activity">
    <reaction evidence="7 8">
        <text>tRNA(His) + L-histidine + ATP = L-histidyl-tRNA(His) + AMP + diphosphate + H(+)</text>
        <dbReference type="Rhea" id="RHEA:17313"/>
        <dbReference type="Rhea" id="RHEA-COMP:9665"/>
        <dbReference type="Rhea" id="RHEA-COMP:9689"/>
        <dbReference type="ChEBI" id="CHEBI:15378"/>
        <dbReference type="ChEBI" id="CHEBI:30616"/>
        <dbReference type="ChEBI" id="CHEBI:33019"/>
        <dbReference type="ChEBI" id="CHEBI:57595"/>
        <dbReference type="ChEBI" id="CHEBI:78442"/>
        <dbReference type="ChEBI" id="CHEBI:78527"/>
        <dbReference type="ChEBI" id="CHEBI:456215"/>
        <dbReference type="EC" id="6.1.1.21"/>
    </reaction>
</comment>
<dbReference type="OrthoDB" id="9800814at2"/>
<keyword evidence="6 8" id="KW-0030">Aminoacyl-tRNA synthetase</keyword>
<keyword evidence="5 8" id="KW-0648">Protein biosynthesis</keyword>
<comment type="caution">
    <text evidence="11">The sequence shown here is derived from an EMBL/GenBank/DDBJ whole genome shotgun (WGS) entry which is preliminary data.</text>
</comment>
<evidence type="ECO:0000256" key="3">
    <source>
        <dbReference type="ARBA" id="ARBA00022598"/>
    </source>
</evidence>
<reference evidence="11 12" key="1">
    <citation type="submission" date="2017-10" db="EMBL/GenBank/DDBJ databases">
        <title>Genomics of the genus Arcobacter.</title>
        <authorList>
            <person name="Perez-Cataluna A."/>
            <person name="Figueras M.J."/>
        </authorList>
    </citation>
    <scope>NUCLEOTIDE SEQUENCE [LARGE SCALE GENOMIC DNA]</scope>
    <source>
        <strain evidence="11 12">CECT 8441</strain>
    </source>
</reference>
<feature type="binding site" evidence="9">
    <location>
        <position position="257"/>
    </location>
    <ligand>
        <name>L-histidine</name>
        <dbReference type="ChEBI" id="CHEBI:57595"/>
    </ligand>
</feature>
<dbReference type="GO" id="GO:0005524">
    <property type="term" value="F:ATP binding"/>
    <property type="evidence" value="ECO:0007669"/>
    <property type="project" value="UniProtKB-UniRule"/>
</dbReference>
<evidence type="ECO:0000256" key="7">
    <source>
        <dbReference type="ARBA" id="ARBA00047639"/>
    </source>
</evidence>
<feature type="binding site" evidence="9">
    <location>
        <begin position="261"/>
        <end position="262"/>
    </location>
    <ligand>
        <name>L-histidine</name>
        <dbReference type="ChEBI" id="CHEBI:57595"/>
    </ligand>
</feature>
<dbReference type="PANTHER" id="PTHR43707">
    <property type="entry name" value="HISTIDYL-TRNA SYNTHETASE"/>
    <property type="match status" value="1"/>
</dbReference>
<evidence type="ECO:0000256" key="1">
    <source>
        <dbReference type="ARBA" id="ARBA00008226"/>
    </source>
</evidence>
<comment type="subunit">
    <text evidence="2 8">Homodimer.</text>
</comment>
<dbReference type="NCBIfam" id="TIGR00442">
    <property type="entry name" value="hisS"/>
    <property type="match status" value="1"/>
</dbReference>
<dbReference type="Proteomes" id="UP000289758">
    <property type="component" value="Unassembled WGS sequence"/>
</dbReference>
<dbReference type="PIRSF" id="PIRSF001549">
    <property type="entry name" value="His-tRNA_synth"/>
    <property type="match status" value="1"/>
</dbReference>
<evidence type="ECO:0000313" key="11">
    <source>
        <dbReference type="EMBL" id="RXK07673.1"/>
    </source>
</evidence>
<dbReference type="PROSITE" id="PS50862">
    <property type="entry name" value="AA_TRNA_LIGASE_II"/>
    <property type="match status" value="1"/>
</dbReference>
<dbReference type="SUPFAM" id="SSF52954">
    <property type="entry name" value="Class II aaRS ABD-related"/>
    <property type="match status" value="1"/>
</dbReference>
<dbReference type="SUPFAM" id="SSF55681">
    <property type="entry name" value="Class II aaRS and biotin synthetases"/>
    <property type="match status" value="1"/>
</dbReference>
<dbReference type="Gene3D" id="3.30.930.10">
    <property type="entry name" value="Bira Bifunctional Protein, Domain 2"/>
    <property type="match status" value="1"/>
</dbReference>
<dbReference type="AlphaFoldDB" id="A0A4Q1ANF9"/>
<proteinExistence type="inferred from homology"/>
<evidence type="ECO:0000313" key="12">
    <source>
        <dbReference type="Proteomes" id="UP000289758"/>
    </source>
</evidence>
<dbReference type="Pfam" id="PF13393">
    <property type="entry name" value="tRNA-synt_His"/>
    <property type="match status" value="2"/>
</dbReference>
<dbReference type="Gene3D" id="3.40.50.800">
    <property type="entry name" value="Anticodon-binding domain"/>
    <property type="match status" value="1"/>
</dbReference>
<dbReference type="RefSeq" id="WP_129086550.1">
    <property type="nucleotide sequence ID" value="NZ_CP053836.1"/>
</dbReference>
<name>A0A4Q1ANF9_9BACT</name>
<comment type="similarity">
    <text evidence="1 8">Belongs to the class-II aminoacyl-tRNA synthetase family.</text>
</comment>
<dbReference type="InterPro" id="IPR004154">
    <property type="entry name" value="Anticodon-bd"/>
</dbReference>
<dbReference type="InterPro" id="IPR036621">
    <property type="entry name" value="Anticodon-bd_dom_sf"/>
</dbReference>
<dbReference type="InterPro" id="IPR041715">
    <property type="entry name" value="HisRS-like_core"/>
</dbReference>
<feature type="domain" description="Aminoacyl-transfer RNA synthetases class-II family profile" evidence="10">
    <location>
        <begin position="1"/>
        <end position="314"/>
    </location>
</feature>
<dbReference type="Pfam" id="PF03129">
    <property type="entry name" value="HGTP_anticodon"/>
    <property type="match status" value="1"/>
</dbReference>
<evidence type="ECO:0000256" key="4">
    <source>
        <dbReference type="ARBA" id="ARBA00022741"/>
    </source>
</evidence>
<evidence type="ECO:0000259" key="10">
    <source>
        <dbReference type="PROSITE" id="PS50862"/>
    </source>
</evidence>
<evidence type="ECO:0000256" key="8">
    <source>
        <dbReference type="HAMAP-Rule" id="MF_00127"/>
    </source>
</evidence>
<dbReference type="GO" id="GO:0005737">
    <property type="term" value="C:cytoplasm"/>
    <property type="evidence" value="ECO:0007669"/>
    <property type="project" value="UniProtKB-SubCell"/>
</dbReference>
<dbReference type="InterPro" id="IPR015807">
    <property type="entry name" value="His-tRNA-ligase"/>
</dbReference>
<keyword evidence="4 8" id="KW-0547">Nucleotide-binding</keyword>
<dbReference type="PANTHER" id="PTHR43707:SF1">
    <property type="entry name" value="HISTIDINE--TRNA LIGASE, MITOCHONDRIAL-RELATED"/>
    <property type="match status" value="1"/>
</dbReference>
<keyword evidence="8" id="KW-0067">ATP-binding</keyword>
<evidence type="ECO:0000256" key="5">
    <source>
        <dbReference type="ARBA" id="ARBA00022917"/>
    </source>
</evidence>
<comment type="subcellular location">
    <subcellularLocation>
        <location evidence="8">Cytoplasm</location>
    </subcellularLocation>
</comment>
<keyword evidence="12" id="KW-1185">Reference proteome</keyword>
<accession>A0A4Q1ANF9</accession>
<dbReference type="InterPro" id="IPR004516">
    <property type="entry name" value="HisRS/HisZ"/>
</dbReference>
<dbReference type="HAMAP" id="MF_00127">
    <property type="entry name" value="His_tRNA_synth"/>
    <property type="match status" value="1"/>
</dbReference>
<dbReference type="GO" id="GO:0004821">
    <property type="term" value="F:histidine-tRNA ligase activity"/>
    <property type="evidence" value="ECO:0007669"/>
    <property type="project" value="UniProtKB-UniRule"/>
</dbReference>
<dbReference type="InterPro" id="IPR045864">
    <property type="entry name" value="aa-tRNA-synth_II/BPL/LPL"/>
</dbReference>